<sequence length="56" mass="6408">MHTHLLRRKRTRGAGHMTHLSSAAPDRPTVLQSFKNARTRGATKLKRYLRIARAQS</sequence>
<evidence type="ECO:0000313" key="3">
    <source>
        <dbReference type="Proteomes" id="UP000201838"/>
    </source>
</evidence>
<evidence type="ECO:0000256" key="1">
    <source>
        <dbReference type="SAM" id="MobiDB-lite"/>
    </source>
</evidence>
<dbReference type="EMBL" id="FXXQ01000012">
    <property type="protein sequence ID" value="SMX25117.1"/>
    <property type="molecule type" value="Genomic_DNA"/>
</dbReference>
<organism evidence="2 3">
    <name type="scientific">Boseongicola aestuarii</name>
    <dbReference type="NCBI Taxonomy" id="1470561"/>
    <lineage>
        <taxon>Bacteria</taxon>
        <taxon>Pseudomonadati</taxon>
        <taxon>Pseudomonadota</taxon>
        <taxon>Alphaproteobacteria</taxon>
        <taxon>Rhodobacterales</taxon>
        <taxon>Paracoccaceae</taxon>
        <taxon>Boseongicola</taxon>
    </lineage>
</organism>
<gene>
    <name evidence="2" type="ORF">BOA8489_03251</name>
</gene>
<keyword evidence="3" id="KW-1185">Reference proteome</keyword>
<dbReference type="AlphaFoldDB" id="A0A238J3C3"/>
<name>A0A238J3C3_9RHOB</name>
<feature type="region of interest" description="Disordered" evidence="1">
    <location>
        <begin position="1"/>
        <end position="28"/>
    </location>
</feature>
<feature type="compositionally biased region" description="Basic residues" evidence="1">
    <location>
        <begin position="1"/>
        <end position="13"/>
    </location>
</feature>
<reference evidence="2 3" key="1">
    <citation type="submission" date="2017-05" db="EMBL/GenBank/DDBJ databases">
        <authorList>
            <person name="Song R."/>
            <person name="Chenine A.L."/>
            <person name="Ruprecht R.M."/>
        </authorList>
    </citation>
    <scope>NUCLEOTIDE SEQUENCE [LARGE SCALE GENOMIC DNA]</scope>
    <source>
        <strain evidence="2 3">CECT 8489</strain>
    </source>
</reference>
<evidence type="ECO:0000313" key="2">
    <source>
        <dbReference type="EMBL" id="SMX25117.1"/>
    </source>
</evidence>
<proteinExistence type="predicted"/>
<protein>
    <submittedName>
        <fullName evidence="2">Uncharacterized protein</fullName>
    </submittedName>
</protein>
<dbReference type="Proteomes" id="UP000201838">
    <property type="component" value="Unassembled WGS sequence"/>
</dbReference>
<accession>A0A238J3C3</accession>